<dbReference type="RefSeq" id="WP_105117334.1">
    <property type="nucleotide sequence ID" value="NZ_CP118735.1"/>
</dbReference>
<gene>
    <name evidence="1" type="ORF">PW252_01540</name>
</gene>
<dbReference type="EMBL" id="CP118735">
    <property type="protein sequence ID" value="WNY51376.1"/>
    <property type="molecule type" value="Genomic_DNA"/>
</dbReference>
<reference evidence="1" key="1">
    <citation type="submission" date="2023-02" db="EMBL/GenBank/DDBJ databases">
        <title>Streptococcus sp. Genome Sequencing and Assembly.</title>
        <authorList>
            <person name="Shore S.M."/>
            <person name="Nicholson T.L."/>
        </authorList>
    </citation>
    <scope>NUCLEOTIDE SEQUENCE</scope>
    <source>
        <strain evidence="1">29887</strain>
    </source>
</reference>
<dbReference type="KEGG" id="sins:PW252_01540"/>
<name>A0AA96VMQ8_9STRE</name>
<accession>A0AA96VMQ8</accession>
<proteinExistence type="predicted"/>
<dbReference type="AlphaFoldDB" id="A0AA96VMQ8"/>
<protein>
    <submittedName>
        <fullName evidence="1">Uncharacterized protein</fullName>
    </submittedName>
</protein>
<organism evidence="1">
    <name type="scientific">Streptococcus iners</name>
    <dbReference type="NCBI Taxonomy" id="3028084"/>
    <lineage>
        <taxon>Bacteria</taxon>
        <taxon>Bacillati</taxon>
        <taxon>Bacillota</taxon>
        <taxon>Bacilli</taxon>
        <taxon>Lactobacillales</taxon>
        <taxon>Streptococcaceae</taxon>
        <taxon>Streptococcus</taxon>
    </lineage>
</organism>
<evidence type="ECO:0000313" key="1">
    <source>
        <dbReference type="EMBL" id="WNY51376.1"/>
    </source>
</evidence>
<sequence>MEILTAFITSGIVGTLVAEYYQRKMLVKITKRNFVIELFSLRHTLNQGYNGDYSEINKALGKIPIIFSDNKDVLSCYDEILTGADNKKFLRLLKAMCKDKNVKINISDWDDEMLMRTLFV</sequence>